<evidence type="ECO:0000313" key="1">
    <source>
        <dbReference type="EMBL" id="ELY72053.1"/>
    </source>
</evidence>
<comment type="caution">
    <text evidence="1">The sequence shown here is derived from an EMBL/GenBank/DDBJ whole genome shotgun (WGS) entry which is preliminary data.</text>
</comment>
<dbReference type="AlphaFoldDB" id="L9YGL1"/>
<dbReference type="PATRIC" id="fig|1227495.3.peg.3913"/>
<organism evidence="1 2">
    <name type="scientific">Natrinema pallidum DSM 3751</name>
    <dbReference type="NCBI Taxonomy" id="1227495"/>
    <lineage>
        <taxon>Archaea</taxon>
        <taxon>Methanobacteriati</taxon>
        <taxon>Methanobacteriota</taxon>
        <taxon>Stenosarchaea group</taxon>
        <taxon>Halobacteria</taxon>
        <taxon>Halobacteriales</taxon>
        <taxon>Natrialbaceae</taxon>
        <taxon>Natrinema</taxon>
    </lineage>
</organism>
<reference evidence="1 2" key="1">
    <citation type="journal article" date="2014" name="PLoS Genet.">
        <title>Phylogenetically driven sequencing of extremely halophilic archaea reveals strategies for static and dynamic osmo-response.</title>
        <authorList>
            <person name="Becker E.A."/>
            <person name="Seitzer P.M."/>
            <person name="Tritt A."/>
            <person name="Larsen D."/>
            <person name="Krusor M."/>
            <person name="Yao A.I."/>
            <person name="Wu D."/>
            <person name="Madern D."/>
            <person name="Eisen J.A."/>
            <person name="Darling A.E."/>
            <person name="Facciotti M.T."/>
        </authorList>
    </citation>
    <scope>NUCLEOTIDE SEQUENCE [LARGE SCALE GENOMIC DNA]</scope>
    <source>
        <strain evidence="1 2">DSM 3751</strain>
    </source>
</reference>
<dbReference type="EMBL" id="AOII01000113">
    <property type="protein sequence ID" value="ELY72053.1"/>
    <property type="molecule type" value="Genomic_DNA"/>
</dbReference>
<gene>
    <name evidence="1" type="ORF">C487_19598</name>
</gene>
<evidence type="ECO:0000313" key="2">
    <source>
        <dbReference type="Proteomes" id="UP000011618"/>
    </source>
</evidence>
<protein>
    <submittedName>
        <fullName evidence="1">Uncharacterized protein</fullName>
    </submittedName>
</protein>
<accession>L9YGL1</accession>
<name>L9YGL1_9EURY</name>
<sequence length="71" mass="8140">MVGTCVKEWFVAASRCRLERRGFPASRVRSVEPDVREWLSTELTRTDDRFPAIGIPHTVQDSGDRRTTYGN</sequence>
<proteinExistence type="predicted"/>
<dbReference type="Proteomes" id="UP000011618">
    <property type="component" value="Unassembled WGS sequence"/>
</dbReference>